<feature type="domain" description="Glycosyl transferase family 1" evidence="2">
    <location>
        <begin position="174"/>
        <end position="335"/>
    </location>
</feature>
<name>A0A518EYC2_9BACT</name>
<dbReference type="Pfam" id="PF00534">
    <property type="entry name" value="Glycos_transf_1"/>
    <property type="match status" value="1"/>
</dbReference>
<dbReference type="EMBL" id="CP036434">
    <property type="protein sequence ID" value="QDV09081.1"/>
    <property type="molecule type" value="Genomic_DNA"/>
</dbReference>
<dbReference type="InterPro" id="IPR001296">
    <property type="entry name" value="Glyco_trans_1"/>
</dbReference>
<organism evidence="3 4">
    <name type="scientific">Saltatorellus ferox</name>
    <dbReference type="NCBI Taxonomy" id="2528018"/>
    <lineage>
        <taxon>Bacteria</taxon>
        <taxon>Pseudomonadati</taxon>
        <taxon>Planctomycetota</taxon>
        <taxon>Planctomycetia</taxon>
        <taxon>Planctomycetia incertae sedis</taxon>
        <taxon>Saltatorellus</taxon>
    </lineage>
</organism>
<dbReference type="RefSeq" id="WP_145202851.1">
    <property type="nucleotide sequence ID" value="NZ_CP036434.1"/>
</dbReference>
<keyword evidence="3" id="KW-0328">Glycosyltransferase</keyword>
<accession>A0A518EYC2</accession>
<dbReference type="GO" id="GO:0103011">
    <property type="term" value="F:mannosylfructose-phosphate synthase activity"/>
    <property type="evidence" value="ECO:0007669"/>
    <property type="project" value="UniProtKB-EC"/>
</dbReference>
<keyword evidence="4" id="KW-1185">Reference proteome</keyword>
<protein>
    <submittedName>
        <fullName evidence="3">Mannosylfructose-phosphate synthase</fullName>
        <ecNumber evidence="3">2.4.1.246</ecNumber>
    </submittedName>
</protein>
<dbReference type="OrthoDB" id="73743at2"/>
<dbReference type="Proteomes" id="UP000320390">
    <property type="component" value="Chromosome"/>
</dbReference>
<dbReference type="GO" id="GO:0009103">
    <property type="term" value="P:lipopolysaccharide biosynthetic process"/>
    <property type="evidence" value="ECO:0007669"/>
    <property type="project" value="TreeGrafter"/>
</dbReference>
<dbReference type="CDD" id="cd03801">
    <property type="entry name" value="GT4_PimA-like"/>
    <property type="match status" value="1"/>
</dbReference>
<evidence type="ECO:0000313" key="4">
    <source>
        <dbReference type="Proteomes" id="UP000320390"/>
    </source>
</evidence>
<reference evidence="3 4" key="1">
    <citation type="submission" date="2019-02" db="EMBL/GenBank/DDBJ databases">
        <title>Deep-cultivation of Planctomycetes and their phenomic and genomic characterization uncovers novel biology.</title>
        <authorList>
            <person name="Wiegand S."/>
            <person name="Jogler M."/>
            <person name="Boedeker C."/>
            <person name="Pinto D."/>
            <person name="Vollmers J."/>
            <person name="Rivas-Marin E."/>
            <person name="Kohn T."/>
            <person name="Peeters S.H."/>
            <person name="Heuer A."/>
            <person name="Rast P."/>
            <person name="Oberbeckmann S."/>
            <person name="Bunk B."/>
            <person name="Jeske O."/>
            <person name="Meyerdierks A."/>
            <person name="Storesund J.E."/>
            <person name="Kallscheuer N."/>
            <person name="Luecker S."/>
            <person name="Lage O.M."/>
            <person name="Pohl T."/>
            <person name="Merkel B.J."/>
            <person name="Hornburger P."/>
            <person name="Mueller R.-W."/>
            <person name="Bruemmer F."/>
            <person name="Labrenz M."/>
            <person name="Spormann A.M."/>
            <person name="Op den Camp H."/>
            <person name="Overmann J."/>
            <person name="Amann R."/>
            <person name="Jetten M.S.M."/>
            <person name="Mascher T."/>
            <person name="Medema M.H."/>
            <person name="Devos D.P."/>
            <person name="Kaster A.-K."/>
            <person name="Ovreas L."/>
            <person name="Rohde M."/>
            <person name="Galperin M.Y."/>
            <person name="Jogler C."/>
        </authorList>
    </citation>
    <scope>NUCLEOTIDE SEQUENCE [LARGE SCALE GENOMIC DNA]</scope>
    <source>
        <strain evidence="3 4">Poly30</strain>
    </source>
</reference>
<dbReference type="SUPFAM" id="SSF53756">
    <property type="entry name" value="UDP-Glycosyltransferase/glycogen phosphorylase"/>
    <property type="match status" value="1"/>
</dbReference>
<evidence type="ECO:0000259" key="2">
    <source>
        <dbReference type="Pfam" id="PF00534"/>
    </source>
</evidence>
<evidence type="ECO:0000256" key="1">
    <source>
        <dbReference type="ARBA" id="ARBA00022679"/>
    </source>
</evidence>
<dbReference type="PANTHER" id="PTHR46401:SF2">
    <property type="entry name" value="GLYCOSYLTRANSFERASE WBBK-RELATED"/>
    <property type="match status" value="1"/>
</dbReference>
<proteinExistence type="predicted"/>
<dbReference type="AlphaFoldDB" id="A0A518EYC2"/>
<sequence>MQRATQGEGWTLVLPGSLGARTGGTIYDRRMVEAARAHGARVDVIELPGGSYPRPDARAIREADAALARIPGGERVVVDGLALGALPGIARLHADRLKLTALVHHPLCDEEAESSQELLASERRALACVRNIVVTSEFTARRLRELDMLVPGIPVHVVEPGVDEAPPGEDWTPGTDLRLLSVGSLTPRKAHLDGLAALAARELPGPWRWTIVGREDLDPQCATELREAIEVAGLSEQIELTGEVPEESLGGHFLRAHVLLHTARYEGFGMVVTEALARGLPVIASTGGALGETLRQHGGVGLGTADERLAGAGYPPGDAGALRRQLADLLLIPERWSEWRGTALEARRKLPTWNESARSFSAVLDP</sequence>
<keyword evidence="1 3" id="KW-0808">Transferase</keyword>
<dbReference type="EC" id="2.4.1.246" evidence="3"/>
<gene>
    <name evidence="3" type="primary">mfpsA</name>
    <name evidence="3" type="ORF">Poly30_46380</name>
</gene>
<evidence type="ECO:0000313" key="3">
    <source>
        <dbReference type="EMBL" id="QDV09081.1"/>
    </source>
</evidence>
<dbReference type="Gene3D" id="3.40.50.2000">
    <property type="entry name" value="Glycogen Phosphorylase B"/>
    <property type="match status" value="2"/>
</dbReference>
<dbReference type="PANTHER" id="PTHR46401">
    <property type="entry name" value="GLYCOSYLTRANSFERASE WBBK-RELATED"/>
    <property type="match status" value="1"/>
</dbReference>